<gene>
    <name evidence="2" type="ORF">HGMM_F50F04C41</name>
</gene>
<dbReference type="AlphaFoldDB" id="H5SMU2"/>
<accession>H5SMU2</accession>
<feature type="domain" description="Outer membrane protein beta-barrel" evidence="1">
    <location>
        <begin position="12"/>
        <end position="219"/>
    </location>
</feature>
<dbReference type="EMBL" id="AP011776">
    <property type="protein sequence ID" value="BAL57478.1"/>
    <property type="molecule type" value="Genomic_DNA"/>
</dbReference>
<dbReference type="InterPro" id="IPR025665">
    <property type="entry name" value="Beta-barrel_OMP_2"/>
</dbReference>
<protein>
    <recommendedName>
        <fullName evidence="1">Outer membrane protein beta-barrel domain-containing protein</fullName>
    </recommendedName>
</protein>
<evidence type="ECO:0000259" key="1">
    <source>
        <dbReference type="Pfam" id="PF13568"/>
    </source>
</evidence>
<reference evidence="2" key="2">
    <citation type="journal article" date="2012" name="PLoS ONE">
        <title>A Deeply Branching Thermophilic Bacterium with an Ancient Acetyl-CoA Pathway Dominates a Subsurface Ecosystem.</title>
        <authorList>
            <person name="Takami H."/>
            <person name="Noguchi H."/>
            <person name="Takaki Y."/>
            <person name="Uchiyama I."/>
            <person name="Toyoda A."/>
            <person name="Nishi S."/>
            <person name="Chee G.-J."/>
            <person name="Arai W."/>
            <person name="Nunoura T."/>
            <person name="Itoh T."/>
            <person name="Hattori M."/>
            <person name="Takai K."/>
        </authorList>
    </citation>
    <scope>NUCLEOTIDE SEQUENCE</scope>
</reference>
<sequence length="240" mass="27051">MRFFTLFTVILWAQSPRPWRVGAQVGLNIPAYRSNQPVDKAVILPGFTGGLTLQYELAERWTLASGVYFNQRNSAYTINQKAYGDTVVNGYRDAYTVYIVNDGRLELGHLEIPLLIEWDFRKRECGRSFLSAGAHIGYLLFARNYGQVQVSLEGLDALPLIGFSPQTRVIVAEGPIDNSTLSFRKVDTGVWFGGGNAFPMGKGQMLFEIRTFWGLVNLFRMPADTRLYNGSVMFMTGYLF</sequence>
<proteinExistence type="predicted"/>
<evidence type="ECO:0000313" key="2">
    <source>
        <dbReference type="EMBL" id="BAL57478.1"/>
    </source>
</evidence>
<organism evidence="2">
    <name type="scientific">uncultured Bacteroidota bacterium</name>
    <dbReference type="NCBI Taxonomy" id="152509"/>
    <lineage>
        <taxon>Bacteria</taxon>
        <taxon>Pseudomonadati</taxon>
        <taxon>Bacteroidota</taxon>
        <taxon>environmental samples</taxon>
    </lineage>
</organism>
<reference evidence="2" key="1">
    <citation type="journal article" date="2005" name="Environ. Microbiol.">
        <title>Genetic and functional properties of uncultivated thermophilic crenarchaeotes from a subsurface gold mine as revealed by analysis of genome fragments.</title>
        <authorList>
            <person name="Nunoura T."/>
            <person name="Hirayama H."/>
            <person name="Takami H."/>
            <person name="Oida H."/>
            <person name="Nishi S."/>
            <person name="Shimamura S."/>
            <person name="Suzuki Y."/>
            <person name="Inagaki F."/>
            <person name="Takai K."/>
            <person name="Nealson K.H."/>
            <person name="Horikoshi K."/>
        </authorList>
    </citation>
    <scope>NUCLEOTIDE SEQUENCE</scope>
</reference>
<name>H5SMU2_9BACT</name>
<dbReference type="Pfam" id="PF13568">
    <property type="entry name" value="OMP_b-brl_2"/>
    <property type="match status" value="1"/>
</dbReference>